<proteinExistence type="predicted"/>
<dbReference type="GO" id="GO:0004527">
    <property type="term" value="F:exonuclease activity"/>
    <property type="evidence" value="ECO:0007669"/>
    <property type="project" value="UniProtKB-KW"/>
</dbReference>
<dbReference type="STRING" id="391625.PPSIR1_11943"/>
<dbReference type="eggNOG" id="COG3298">
    <property type="taxonomic scope" value="Bacteria"/>
</dbReference>
<dbReference type="EMBL" id="ABCS01000136">
    <property type="protein sequence ID" value="EDM74338.1"/>
    <property type="molecule type" value="Genomic_DNA"/>
</dbReference>
<dbReference type="RefSeq" id="WP_006976511.1">
    <property type="nucleotide sequence ID" value="NZ_ABCS01000136.1"/>
</dbReference>
<keyword evidence="3" id="KW-1185">Reference proteome</keyword>
<name>A6GIH5_9BACT</name>
<comment type="caution">
    <text evidence="2">The sequence shown here is derived from an EMBL/GenBank/DDBJ whole genome shotgun (WGS) entry which is preliminary data.</text>
</comment>
<reference evidence="2 3" key="1">
    <citation type="submission" date="2007-06" db="EMBL/GenBank/DDBJ databases">
        <authorList>
            <person name="Shimkets L."/>
            <person name="Ferriera S."/>
            <person name="Johnson J."/>
            <person name="Kravitz S."/>
            <person name="Beeson K."/>
            <person name="Sutton G."/>
            <person name="Rogers Y.-H."/>
            <person name="Friedman R."/>
            <person name="Frazier M."/>
            <person name="Venter J.C."/>
        </authorList>
    </citation>
    <scope>NUCLEOTIDE SEQUENCE [LARGE SCALE GENOMIC DNA]</scope>
    <source>
        <strain evidence="2 3">SIR-1</strain>
    </source>
</reference>
<keyword evidence="2" id="KW-0540">Nuclease</keyword>
<evidence type="ECO:0000313" key="2">
    <source>
        <dbReference type="EMBL" id="EDM74338.1"/>
    </source>
</evidence>
<dbReference type="Gene3D" id="3.30.420.10">
    <property type="entry name" value="Ribonuclease H-like superfamily/Ribonuclease H"/>
    <property type="match status" value="1"/>
</dbReference>
<gene>
    <name evidence="2" type="ORF">PPSIR1_11943</name>
</gene>
<dbReference type="SUPFAM" id="SSF53098">
    <property type="entry name" value="Ribonuclease H-like"/>
    <property type="match status" value="1"/>
</dbReference>
<dbReference type="Pfam" id="PF10108">
    <property type="entry name" value="DNA_pol_B_exo2"/>
    <property type="match status" value="1"/>
</dbReference>
<dbReference type="GO" id="GO:0003676">
    <property type="term" value="F:nucleic acid binding"/>
    <property type="evidence" value="ECO:0007669"/>
    <property type="project" value="InterPro"/>
</dbReference>
<dbReference type="InterPro" id="IPR036397">
    <property type="entry name" value="RNaseH_sf"/>
</dbReference>
<dbReference type="InterPro" id="IPR019288">
    <property type="entry name" value="3'-5'_exonuclease_PolB-like"/>
</dbReference>
<feature type="domain" description="Predicted 3'-5' exonuclease PolB-like" evidence="1">
    <location>
        <begin position="215"/>
        <end position="340"/>
    </location>
</feature>
<evidence type="ECO:0000313" key="3">
    <source>
        <dbReference type="Proteomes" id="UP000005801"/>
    </source>
</evidence>
<accession>A6GIH5</accession>
<evidence type="ECO:0000259" key="1">
    <source>
        <dbReference type="Pfam" id="PF10108"/>
    </source>
</evidence>
<keyword evidence="2" id="KW-0269">Exonuclease</keyword>
<sequence length="352" mass="38586">MAAPPPHLERLAEVHDVPVGSMRTAFVVLRSLRHALDRNGGGYYDLVLGDASARIPGKVWGDERAYGELAGGPAGEGAVVKVMFSVGMYRDALQLTVKRLRVLDESDEWNPVSVWGEGWDLVEGLRCKTLVFDIETVPAVDLETAPESVTKAVHRAADRYDGDTSKVMGLSPFYGKVVSIAVGDGEDPDGPVTALVVAPPGREDDAYPEWIRPMTEAQLLRSFWHLADSAEVVVSFNGRGFDVPFVQTRSLIHGVPARVDLMSSPFALRPHLDLYRLLAPNRGNPASASLDVICWSLGIESPKGEMDGSLVAPTYARGDIEMIATYNVGDVRATRSVYRHLREHLLPFRKDW</sequence>
<dbReference type="AlphaFoldDB" id="A6GIH5"/>
<keyword evidence="2" id="KW-0378">Hydrolase</keyword>
<dbReference type="OrthoDB" id="13288at2"/>
<dbReference type="CDD" id="cd05782">
    <property type="entry name" value="DNA_polB_like1_exo"/>
    <property type="match status" value="1"/>
</dbReference>
<dbReference type="Proteomes" id="UP000005801">
    <property type="component" value="Unassembled WGS sequence"/>
</dbReference>
<organism evidence="2 3">
    <name type="scientific">Plesiocystis pacifica SIR-1</name>
    <dbReference type="NCBI Taxonomy" id="391625"/>
    <lineage>
        <taxon>Bacteria</taxon>
        <taxon>Pseudomonadati</taxon>
        <taxon>Myxococcota</taxon>
        <taxon>Polyangia</taxon>
        <taxon>Nannocystales</taxon>
        <taxon>Nannocystaceae</taxon>
        <taxon>Plesiocystis</taxon>
    </lineage>
</organism>
<dbReference type="InterPro" id="IPR012337">
    <property type="entry name" value="RNaseH-like_sf"/>
</dbReference>
<protein>
    <submittedName>
        <fullName evidence="2">3'-5' exonuclease</fullName>
    </submittedName>
</protein>